<keyword evidence="6 12" id="KW-0067">ATP-binding</keyword>
<dbReference type="Gene3D" id="3.40.50.300">
    <property type="entry name" value="P-loop containing nucleotide triphosphate hydrolases"/>
    <property type="match status" value="1"/>
</dbReference>
<keyword evidence="3" id="KW-1003">Cell membrane</keyword>
<comment type="subcellular location">
    <subcellularLocation>
        <location evidence="1">Cell membrane</location>
        <topology evidence="1">Multi-pass membrane protein</topology>
    </subcellularLocation>
</comment>
<dbReference type="FunFam" id="3.40.50.300:FF:000221">
    <property type="entry name" value="Multidrug ABC transporter ATP-binding protein"/>
    <property type="match status" value="1"/>
</dbReference>
<evidence type="ECO:0000256" key="4">
    <source>
        <dbReference type="ARBA" id="ARBA00022692"/>
    </source>
</evidence>
<keyword evidence="5" id="KW-0547">Nucleotide-binding</keyword>
<feature type="domain" description="ABC transmembrane type-1" evidence="11">
    <location>
        <begin position="33"/>
        <end position="302"/>
    </location>
</feature>
<dbReference type="SMART" id="SM00382">
    <property type="entry name" value="AAA"/>
    <property type="match status" value="1"/>
</dbReference>
<evidence type="ECO:0000256" key="7">
    <source>
        <dbReference type="ARBA" id="ARBA00022989"/>
    </source>
</evidence>
<dbReference type="SUPFAM" id="SSF52540">
    <property type="entry name" value="P-loop containing nucleoside triphosphate hydrolases"/>
    <property type="match status" value="1"/>
</dbReference>
<dbReference type="PROSITE" id="PS50893">
    <property type="entry name" value="ABC_TRANSPORTER_2"/>
    <property type="match status" value="1"/>
</dbReference>
<accession>A0A414QWS8</accession>
<dbReference type="GO" id="GO:0015421">
    <property type="term" value="F:ABC-type oligopeptide transporter activity"/>
    <property type="evidence" value="ECO:0007669"/>
    <property type="project" value="TreeGrafter"/>
</dbReference>
<evidence type="ECO:0000256" key="2">
    <source>
        <dbReference type="ARBA" id="ARBA00022448"/>
    </source>
</evidence>
<comment type="caution">
    <text evidence="12">The sequence shown here is derived from an EMBL/GenBank/DDBJ whole genome shotgun (WGS) entry which is preliminary data.</text>
</comment>
<feature type="transmembrane region" description="Helical" evidence="9">
    <location>
        <begin position="159"/>
        <end position="178"/>
    </location>
</feature>
<dbReference type="PROSITE" id="PS00211">
    <property type="entry name" value="ABC_TRANSPORTER_1"/>
    <property type="match status" value="1"/>
</dbReference>
<evidence type="ECO:0000256" key="6">
    <source>
        <dbReference type="ARBA" id="ARBA00022840"/>
    </source>
</evidence>
<protein>
    <submittedName>
        <fullName evidence="12">ABC transporter ATP-binding protein</fullName>
    </submittedName>
</protein>
<evidence type="ECO:0000259" key="10">
    <source>
        <dbReference type="PROSITE" id="PS50893"/>
    </source>
</evidence>
<feature type="transmembrane region" description="Helical" evidence="9">
    <location>
        <begin position="284"/>
        <end position="303"/>
    </location>
</feature>
<reference evidence="12 13" key="1">
    <citation type="submission" date="2018-08" db="EMBL/GenBank/DDBJ databases">
        <title>A genome reference for cultivated species of the human gut microbiota.</title>
        <authorList>
            <person name="Zou Y."/>
            <person name="Xue W."/>
            <person name="Luo G."/>
        </authorList>
    </citation>
    <scope>NUCLEOTIDE SEQUENCE [LARGE SCALE GENOMIC DNA]</scope>
    <source>
        <strain evidence="12 13">AM23-3</strain>
    </source>
</reference>
<dbReference type="GO" id="GO:0016887">
    <property type="term" value="F:ATP hydrolysis activity"/>
    <property type="evidence" value="ECO:0007669"/>
    <property type="project" value="InterPro"/>
</dbReference>
<organism evidence="12 13">
    <name type="scientific">Coprococcus comes</name>
    <dbReference type="NCBI Taxonomy" id="410072"/>
    <lineage>
        <taxon>Bacteria</taxon>
        <taxon>Bacillati</taxon>
        <taxon>Bacillota</taxon>
        <taxon>Clostridia</taxon>
        <taxon>Lachnospirales</taxon>
        <taxon>Lachnospiraceae</taxon>
        <taxon>Coprococcus</taxon>
    </lineage>
</organism>
<dbReference type="InterPro" id="IPR027417">
    <property type="entry name" value="P-loop_NTPase"/>
</dbReference>
<feature type="transmembrane region" description="Helical" evidence="9">
    <location>
        <begin position="53"/>
        <end position="72"/>
    </location>
</feature>
<gene>
    <name evidence="12" type="ORF">DW656_02325</name>
</gene>
<dbReference type="GO" id="GO:0005524">
    <property type="term" value="F:ATP binding"/>
    <property type="evidence" value="ECO:0007669"/>
    <property type="project" value="UniProtKB-KW"/>
</dbReference>
<dbReference type="InterPro" id="IPR017871">
    <property type="entry name" value="ABC_transporter-like_CS"/>
</dbReference>
<keyword evidence="4 9" id="KW-0812">Transmembrane</keyword>
<dbReference type="AlphaFoldDB" id="A0A414QWS8"/>
<dbReference type="EMBL" id="QRHO01000002">
    <property type="protein sequence ID" value="RHF85226.1"/>
    <property type="molecule type" value="Genomic_DNA"/>
</dbReference>
<dbReference type="InterPro" id="IPR036640">
    <property type="entry name" value="ABC1_TM_sf"/>
</dbReference>
<dbReference type="Proteomes" id="UP000284579">
    <property type="component" value="Unassembled WGS sequence"/>
</dbReference>
<dbReference type="InterPro" id="IPR011527">
    <property type="entry name" value="ABC1_TM_dom"/>
</dbReference>
<dbReference type="CDD" id="cd18548">
    <property type="entry name" value="ABC_6TM_Tm287_like"/>
    <property type="match status" value="1"/>
</dbReference>
<dbReference type="SUPFAM" id="SSF90123">
    <property type="entry name" value="ABC transporter transmembrane region"/>
    <property type="match status" value="1"/>
</dbReference>
<dbReference type="PROSITE" id="PS50929">
    <property type="entry name" value="ABC_TM1F"/>
    <property type="match status" value="1"/>
</dbReference>
<evidence type="ECO:0000256" key="8">
    <source>
        <dbReference type="ARBA" id="ARBA00023136"/>
    </source>
</evidence>
<feature type="transmembrane region" description="Helical" evidence="9">
    <location>
        <begin position="21"/>
        <end position="41"/>
    </location>
</feature>
<keyword evidence="7 9" id="KW-1133">Transmembrane helix</keyword>
<name>A0A414QWS8_9FIRM</name>
<dbReference type="InterPro" id="IPR003593">
    <property type="entry name" value="AAA+_ATPase"/>
</dbReference>
<evidence type="ECO:0000256" key="3">
    <source>
        <dbReference type="ARBA" id="ARBA00022475"/>
    </source>
</evidence>
<dbReference type="PANTHER" id="PTHR43394:SF1">
    <property type="entry name" value="ATP-BINDING CASSETTE SUB-FAMILY B MEMBER 10, MITOCHONDRIAL"/>
    <property type="match status" value="1"/>
</dbReference>
<dbReference type="InterPro" id="IPR003439">
    <property type="entry name" value="ABC_transporter-like_ATP-bd"/>
</dbReference>
<dbReference type="Gene3D" id="1.20.1560.10">
    <property type="entry name" value="ABC transporter type 1, transmembrane domain"/>
    <property type="match status" value="1"/>
</dbReference>
<keyword evidence="8 9" id="KW-0472">Membrane</keyword>
<dbReference type="RefSeq" id="WP_118198499.1">
    <property type="nucleotide sequence ID" value="NZ_JAAIOQ010000042.1"/>
</dbReference>
<keyword evidence="2" id="KW-0813">Transport</keyword>
<evidence type="ECO:0000256" key="5">
    <source>
        <dbReference type="ARBA" id="ARBA00022741"/>
    </source>
</evidence>
<sequence length="579" mass="64528">MVLKTLMKSIRQYKRQSIASPVFVSIEVIMECILPLIMAKVIDSMNGNSMGPILKYGLILVIFAMISLFFGIMAGKEAATASCGFAKNLRQDMYFKIQDFAFADIDKFSSSSLVTRMTTDVTNVQNAYQMLIRAAMRTPLMIIFSVIMSMTINPRMACIFLVLIPILGVALFGIAFYVHPIFMRIFKKYDAMNNSVQENVAGIRVVKSFVREKYEMKKFDKASEEVREDFTRVEKILAFNNPIMLFCIYLAMLLVSYFGARIIIGSGATELTTGQLSSLISYGVQILSAMMILSMVFVMTIMATESANRIVEVLNHESSLTSPENGIKEVKDGGIVFDNVSFKYSHKSKKNALSDINLVIPSGTTVGIIGGTGSSKTSLIQLISRLYDVEEGSVSVGGRDVREYDLDSLRDEVAVVLQKNVLFSGTIKENLRWGKKDATDEEILHVCKLAQADEFVQQFPKKYDTYIEQGGTNVSGGQKQRLCIARALLKKPKILILDDSTSAVDTKTDALIRKAMREEIPDTTKIIIAQRVSSVQDADMILVMEGGKIAERGTHEELFEMNGIYREVYDSQTKSKEAC</sequence>
<proteinExistence type="predicted"/>
<feature type="transmembrane region" description="Helical" evidence="9">
    <location>
        <begin position="134"/>
        <end position="153"/>
    </location>
</feature>
<dbReference type="Pfam" id="PF00005">
    <property type="entry name" value="ABC_tran"/>
    <property type="match status" value="1"/>
</dbReference>
<dbReference type="Pfam" id="PF00664">
    <property type="entry name" value="ABC_membrane"/>
    <property type="match status" value="1"/>
</dbReference>
<dbReference type="InterPro" id="IPR039421">
    <property type="entry name" value="Type_1_exporter"/>
</dbReference>
<dbReference type="PANTHER" id="PTHR43394">
    <property type="entry name" value="ATP-DEPENDENT PERMEASE MDL1, MITOCHONDRIAL"/>
    <property type="match status" value="1"/>
</dbReference>
<evidence type="ECO:0000256" key="9">
    <source>
        <dbReference type="SAM" id="Phobius"/>
    </source>
</evidence>
<evidence type="ECO:0000313" key="13">
    <source>
        <dbReference type="Proteomes" id="UP000284579"/>
    </source>
</evidence>
<dbReference type="GO" id="GO:0005886">
    <property type="term" value="C:plasma membrane"/>
    <property type="evidence" value="ECO:0007669"/>
    <property type="project" value="UniProtKB-SubCell"/>
</dbReference>
<feature type="transmembrane region" description="Helical" evidence="9">
    <location>
        <begin position="243"/>
        <end position="264"/>
    </location>
</feature>
<evidence type="ECO:0000259" key="11">
    <source>
        <dbReference type="PROSITE" id="PS50929"/>
    </source>
</evidence>
<feature type="domain" description="ABC transporter" evidence="10">
    <location>
        <begin position="335"/>
        <end position="571"/>
    </location>
</feature>
<evidence type="ECO:0000313" key="12">
    <source>
        <dbReference type="EMBL" id="RHF85226.1"/>
    </source>
</evidence>
<evidence type="ECO:0000256" key="1">
    <source>
        <dbReference type="ARBA" id="ARBA00004651"/>
    </source>
</evidence>